<sequence>MEIITFQPKFQFGLGRDRASNTDEVSGFDSQHFRASASDGICSAVRVVEVRLEGEPAQMGFEVPSVAMTMAEYLGMLELTRALRYTWHSHTNLIPGLTFMLAVSFRLFSPLDRVTL</sequence>
<proteinExistence type="predicted"/>
<protein>
    <submittedName>
        <fullName evidence="1">Uncharacterized protein</fullName>
    </submittedName>
</protein>
<organism evidence="1 2">
    <name type="scientific">Salix brachista</name>
    <dbReference type="NCBI Taxonomy" id="2182728"/>
    <lineage>
        <taxon>Eukaryota</taxon>
        <taxon>Viridiplantae</taxon>
        <taxon>Streptophyta</taxon>
        <taxon>Embryophyta</taxon>
        <taxon>Tracheophyta</taxon>
        <taxon>Spermatophyta</taxon>
        <taxon>Magnoliopsida</taxon>
        <taxon>eudicotyledons</taxon>
        <taxon>Gunneridae</taxon>
        <taxon>Pentapetalae</taxon>
        <taxon>rosids</taxon>
        <taxon>fabids</taxon>
        <taxon>Malpighiales</taxon>
        <taxon>Salicaceae</taxon>
        <taxon>Saliceae</taxon>
        <taxon>Salix</taxon>
    </lineage>
</organism>
<name>A0A5N5L5C5_9ROSI</name>
<dbReference type="EMBL" id="VDCV01000010">
    <property type="protein sequence ID" value="KAB5537954.1"/>
    <property type="molecule type" value="Genomic_DNA"/>
</dbReference>
<dbReference type="Proteomes" id="UP000326939">
    <property type="component" value="Chromosome 10"/>
</dbReference>
<dbReference type="AlphaFoldDB" id="A0A5N5L5C5"/>
<evidence type="ECO:0000313" key="1">
    <source>
        <dbReference type="EMBL" id="KAB5537954.1"/>
    </source>
</evidence>
<comment type="caution">
    <text evidence="1">The sequence shown here is derived from an EMBL/GenBank/DDBJ whole genome shotgun (WGS) entry which is preliminary data.</text>
</comment>
<gene>
    <name evidence="1" type="ORF">DKX38_015487</name>
</gene>
<evidence type="ECO:0000313" key="2">
    <source>
        <dbReference type="Proteomes" id="UP000326939"/>
    </source>
</evidence>
<accession>A0A5N5L5C5</accession>
<keyword evidence="2" id="KW-1185">Reference proteome</keyword>
<reference evidence="2" key="1">
    <citation type="journal article" date="2019" name="Gigascience">
        <title>De novo genome assembly of the endangered Acer yangbiense, a plant species with extremely small populations endemic to Yunnan Province, China.</title>
        <authorList>
            <person name="Yang J."/>
            <person name="Wariss H.M."/>
            <person name="Tao L."/>
            <person name="Zhang R."/>
            <person name="Yun Q."/>
            <person name="Hollingsworth P."/>
            <person name="Dao Z."/>
            <person name="Luo G."/>
            <person name="Guo H."/>
            <person name="Ma Y."/>
            <person name="Sun W."/>
        </authorList>
    </citation>
    <scope>NUCLEOTIDE SEQUENCE [LARGE SCALE GENOMIC DNA]</scope>
    <source>
        <strain evidence="2">cv. br00</strain>
    </source>
</reference>